<dbReference type="PANTHER" id="PTHR42678">
    <property type="entry name" value="AMIDASE"/>
    <property type="match status" value="1"/>
</dbReference>
<evidence type="ECO:0000259" key="2">
    <source>
        <dbReference type="Pfam" id="PF01425"/>
    </source>
</evidence>
<gene>
    <name evidence="3" type="ORF">R8Z52_11135</name>
</gene>
<dbReference type="InterPro" id="IPR023631">
    <property type="entry name" value="Amidase_dom"/>
</dbReference>
<name>A0ABZ0Q9K1_9VIBR</name>
<evidence type="ECO:0000313" key="4">
    <source>
        <dbReference type="Proteomes" id="UP001304071"/>
    </source>
</evidence>
<dbReference type="Gene3D" id="3.90.1300.10">
    <property type="entry name" value="Amidase signature (AS) domain"/>
    <property type="match status" value="1"/>
</dbReference>
<feature type="signal peptide" evidence="1">
    <location>
        <begin position="1"/>
        <end position="21"/>
    </location>
</feature>
<dbReference type="EMBL" id="CP138203">
    <property type="protein sequence ID" value="WPC72681.1"/>
    <property type="molecule type" value="Genomic_DNA"/>
</dbReference>
<accession>A0ABZ0Q9K1</accession>
<sequence>MRKEALSLAISMIFFGGHAYAVEDLQHYTVQEIVNDVQHGKVTATALVKAYQHRIDTIEGSTQGFNAILTRNTNVEEEARALDAINDKAKLALAGVPIFVKDNINTAAMPTSHGVEALKTYQPKYNAVAVDRLIKAGALVMGKTNMPEFAMFWDTVSSVGGRTYNPQDRTKNINGSSGGSAASVVAGYAPVALGTESCGSITDVASFTSLVGYRPSPGLVPRTGIDYNRLGDTIGPLAKNVVDAAMVVDVMAGEDPQDNLTKGHHLNESLLTSLTNNKSLKGKVLGYVVAPFGGWKTDIAITPAISATMQKALDELRGQGAIITPIHIPADWWADYGSGNYWDDSGKEDYFSRTQATIPTGLKEKTKPYDVLNYGDLIAASPHMNSIAKDWIQASDNKPLDPKTFNAAVESRKTFAKGVDLLYKQYHLDALIYPTVSLPPADVEKDPATLIDPKQLGTHCGWANYTGRPVVSVPAGFSNHFPVGLSFLGDRFNDGKLLGLAAAFEESTHNQKLPQI</sequence>
<dbReference type="Proteomes" id="UP001304071">
    <property type="component" value="Chromosome 1"/>
</dbReference>
<feature type="domain" description="Amidase" evidence="2">
    <location>
        <begin position="47"/>
        <end position="498"/>
    </location>
</feature>
<keyword evidence="1" id="KW-0732">Signal</keyword>
<protein>
    <submittedName>
        <fullName evidence="3">Amidase</fullName>
    </submittedName>
</protein>
<evidence type="ECO:0000313" key="3">
    <source>
        <dbReference type="EMBL" id="WPC72681.1"/>
    </source>
</evidence>
<dbReference type="SUPFAM" id="SSF75304">
    <property type="entry name" value="Amidase signature (AS) enzymes"/>
    <property type="match status" value="1"/>
</dbReference>
<dbReference type="PANTHER" id="PTHR42678:SF2">
    <property type="entry name" value="AMIDASE FAMILY PROTEIN (AFU_ORTHOLOGUE AFUA_6G14410)"/>
    <property type="match status" value="1"/>
</dbReference>
<organism evidence="3 4">
    <name type="scientific">Vibrio porteresiae DSM 19223</name>
    <dbReference type="NCBI Taxonomy" id="1123496"/>
    <lineage>
        <taxon>Bacteria</taxon>
        <taxon>Pseudomonadati</taxon>
        <taxon>Pseudomonadota</taxon>
        <taxon>Gammaproteobacteria</taxon>
        <taxon>Vibrionales</taxon>
        <taxon>Vibrionaceae</taxon>
        <taxon>Vibrio</taxon>
    </lineage>
</organism>
<reference evidence="3 4" key="1">
    <citation type="submission" date="2023-11" db="EMBL/GenBank/DDBJ databases">
        <title>Plant-associative lifestyle of Vibrio porteresiae and its evolutionary dynamics.</title>
        <authorList>
            <person name="Rameshkumar N."/>
            <person name="Kirti K."/>
        </authorList>
    </citation>
    <scope>NUCLEOTIDE SEQUENCE [LARGE SCALE GENOMIC DNA]</scope>
    <source>
        <strain evidence="3 4">MSSRF30</strain>
    </source>
</reference>
<keyword evidence="4" id="KW-1185">Reference proteome</keyword>
<proteinExistence type="predicted"/>
<dbReference type="InterPro" id="IPR036928">
    <property type="entry name" value="AS_sf"/>
</dbReference>
<evidence type="ECO:0000256" key="1">
    <source>
        <dbReference type="SAM" id="SignalP"/>
    </source>
</evidence>
<dbReference type="RefSeq" id="WP_261892295.1">
    <property type="nucleotide sequence ID" value="NZ_AP024895.1"/>
</dbReference>
<dbReference type="Pfam" id="PF01425">
    <property type="entry name" value="Amidase"/>
    <property type="match status" value="1"/>
</dbReference>
<feature type="chain" id="PRO_5046763205" evidence="1">
    <location>
        <begin position="22"/>
        <end position="516"/>
    </location>
</feature>